<dbReference type="EMBL" id="FCOK02000004">
    <property type="protein sequence ID" value="SAL18120.1"/>
    <property type="molecule type" value="Genomic_DNA"/>
</dbReference>
<dbReference type="AlphaFoldDB" id="A0A158FGE8"/>
<protein>
    <recommendedName>
        <fullName evidence="8">HipA domain-containing protein</fullName>
    </recommendedName>
</protein>
<dbReference type="InterPro" id="IPR017508">
    <property type="entry name" value="HipA_N1"/>
</dbReference>
<dbReference type="RefSeq" id="WP_063977748.1">
    <property type="nucleotide sequence ID" value="NZ_FCOK02000004.1"/>
</dbReference>
<dbReference type="InterPro" id="IPR012893">
    <property type="entry name" value="HipA-like_C"/>
</dbReference>
<proteinExistence type="inferred from homology"/>
<dbReference type="OrthoDB" id="9805913at2"/>
<dbReference type="GO" id="GO:0005829">
    <property type="term" value="C:cytosol"/>
    <property type="evidence" value="ECO:0007669"/>
    <property type="project" value="TreeGrafter"/>
</dbReference>
<evidence type="ECO:0000259" key="5">
    <source>
        <dbReference type="Pfam" id="PF13657"/>
    </source>
</evidence>
<dbReference type="GO" id="GO:0004674">
    <property type="term" value="F:protein serine/threonine kinase activity"/>
    <property type="evidence" value="ECO:0007669"/>
    <property type="project" value="TreeGrafter"/>
</dbReference>
<gene>
    <name evidence="6" type="ORF">AWB69_01037</name>
</gene>
<sequence length="449" mass="50059">MAMKTQPARSGKPGISTALEVHLGAAGTLVGHLNYVSQGRREVSQFAYDETWLANPDRFEVSPDLPLEPGYQPRRAPNAVDSVFHFALADTAPDAWGRRVINRIHAKARRDNPRLLPLNELDYLCAVDDFSRIGALRLCKEGICLRTVDEGRRTTPPMIELERMYRATRAVETARETVEDLRYLQGKGTSLGGMRPKCTVLDENGKLAIGKFPSVNDTVNVTRGEVLALRLARQAGITTANARCVTLNDAPVAIIERFDREDGDLRVPYLSAASMLQASRQNAHAYTEIVDVMQQKCSHPDNDARELWRRLVFNLLITNTDDRLQNLGFLYDGNGLWRISPAFDVNPMPGKVRESKTWLTEDAGPIESVGMLLDTCAYFSLTDAQAKMILAEVLDAVMDWRQVAVTPEVGLGAQELDDFEDAFEHAQTDQARKILGRPMLRPELAEDAR</sequence>
<dbReference type="PANTHER" id="PTHR37419:SF8">
    <property type="entry name" value="TOXIN YJJJ"/>
    <property type="match status" value="1"/>
</dbReference>
<dbReference type="Pfam" id="PF13657">
    <property type="entry name" value="Couple_hipA"/>
    <property type="match status" value="1"/>
</dbReference>
<evidence type="ECO:0000259" key="4">
    <source>
        <dbReference type="Pfam" id="PF07804"/>
    </source>
</evidence>
<feature type="domain" description="HipA N-terminal subdomain 1" evidence="5">
    <location>
        <begin position="26"/>
        <end position="116"/>
    </location>
</feature>
<evidence type="ECO:0000313" key="6">
    <source>
        <dbReference type="EMBL" id="SAL18120.1"/>
    </source>
</evidence>
<comment type="similarity">
    <text evidence="1">Belongs to the HipA Ser/Thr kinase family.</text>
</comment>
<evidence type="ECO:0000313" key="7">
    <source>
        <dbReference type="Proteomes" id="UP000054683"/>
    </source>
</evidence>
<name>A0A158FGE8_9BURK</name>
<dbReference type="Proteomes" id="UP000054683">
    <property type="component" value="Unassembled WGS sequence"/>
</dbReference>
<keyword evidence="3" id="KW-0418">Kinase</keyword>
<evidence type="ECO:0008006" key="8">
    <source>
        <dbReference type="Google" id="ProtNLM"/>
    </source>
</evidence>
<evidence type="ECO:0000256" key="2">
    <source>
        <dbReference type="ARBA" id="ARBA00022679"/>
    </source>
</evidence>
<feature type="domain" description="HipA-like C-terminal" evidence="4">
    <location>
        <begin position="189"/>
        <end position="399"/>
    </location>
</feature>
<evidence type="ECO:0000256" key="3">
    <source>
        <dbReference type="ARBA" id="ARBA00022777"/>
    </source>
</evidence>
<organism evidence="6 7">
    <name type="scientific">Caballeronia udeis</name>
    <dbReference type="NCBI Taxonomy" id="1232866"/>
    <lineage>
        <taxon>Bacteria</taxon>
        <taxon>Pseudomonadati</taxon>
        <taxon>Pseudomonadota</taxon>
        <taxon>Betaproteobacteria</taxon>
        <taxon>Burkholderiales</taxon>
        <taxon>Burkholderiaceae</taxon>
        <taxon>Caballeronia</taxon>
    </lineage>
</organism>
<accession>A0A158FGE8</accession>
<dbReference type="Gene3D" id="1.10.1070.20">
    <property type="match status" value="1"/>
</dbReference>
<dbReference type="InterPro" id="IPR052028">
    <property type="entry name" value="HipA_Ser/Thr_kinase"/>
</dbReference>
<evidence type="ECO:0000256" key="1">
    <source>
        <dbReference type="ARBA" id="ARBA00010164"/>
    </source>
</evidence>
<keyword evidence="2" id="KW-0808">Transferase</keyword>
<dbReference type="PANTHER" id="PTHR37419">
    <property type="entry name" value="SERINE/THREONINE-PROTEIN KINASE TOXIN HIPA"/>
    <property type="match status" value="1"/>
</dbReference>
<reference evidence="6 7" key="1">
    <citation type="submission" date="2016-01" db="EMBL/GenBank/DDBJ databases">
        <authorList>
            <person name="Oliw E.H."/>
        </authorList>
    </citation>
    <scope>NUCLEOTIDE SEQUENCE [LARGE SCALE GENOMIC DNA]</scope>
    <source>
        <strain evidence="6">LMG 27134</strain>
    </source>
</reference>
<dbReference type="Pfam" id="PF07804">
    <property type="entry name" value="HipA_C"/>
    <property type="match status" value="1"/>
</dbReference>